<protein>
    <submittedName>
        <fullName evidence="1">Uncharacterized protein</fullName>
    </submittedName>
</protein>
<evidence type="ECO:0000313" key="1">
    <source>
        <dbReference type="EMBL" id="KAJ7647026.1"/>
    </source>
</evidence>
<comment type="caution">
    <text evidence="1">The sequence shown here is derived from an EMBL/GenBank/DDBJ whole genome shotgun (WGS) entry which is preliminary data.</text>
</comment>
<reference evidence="1" key="1">
    <citation type="submission" date="2023-03" db="EMBL/GenBank/DDBJ databases">
        <title>Massive genome expansion in bonnet fungi (Mycena s.s.) driven by repeated elements and novel gene families across ecological guilds.</title>
        <authorList>
            <consortium name="Lawrence Berkeley National Laboratory"/>
            <person name="Harder C.B."/>
            <person name="Miyauchi S."/>
            <person name="Viragh M."/>
            <person name="Kuo A."/>
            <person name="Thoen E."/>
            <person name="Andreopoulos B."/>
            <person name="Lu D."/>
            <person name="Skrede I."/>
            <person name="Drula E."/>
            <person name="Henrissat B."/>
            <person name="Morin E."/>
            <person name="Kohler A."/>
            <person name="Barry K."/>
            <person name="LaButti K."/>
            <person name="Morin E."/>
            <person name="Salamov A."/>
            <person name="Lipzen A."/>
            <person name="Mereny Z."/>
            <person name="Hegedus B."/>
            <person name="Baldrian P."/>
            <person name="Stursova M."/>
            <person name="Weitz H."/>
            <person name="Taylor A."/>
            <person name="Grigoriev I.V."/>
            <person name="Nagy L.G."/>
            <person name="Martin F."/>
            <person name="Kauserud H."/>
        </authorList>
    </citation>
    <scope>NUCLEOTIDE SEQUENCE</scope>
    <source>
        <strain evidence="1">9284</strain>
    </source>
</reference>
<proteinExistence type="predicted"/>
<accession>A0AAD7CER3</accession>
<keyword evidence="2" id="KW-1185">Reference proteome</keyword>
<evidence type="ECO:0000313" key="2">
    <source>
        <dbReference type="Proteomes" id="UP001221142"/>
    </source>
</evidence>
<organism evidence="1 2">
    <name type="scientific">Roridomyces roridus</name>
    <dbReference type="NCBI Taxonomy" id="1738132"/>
    <lineage>
        <taxon>Eukaryota</taxon>
        <taxon>Fungi</taxon>
        <taxon>Dikarya</taxon>
        <taxon>Basidiomycota</taxon>
        <taxon>Agaricomycotina</taxon>
        <taxon>Agaricomycetes</taxon>
        <taxon>Agaricomycetidae</taxon>
        <taxon>Agaricales</taxon>
        <taxon>Marasmiineae</taxon>
        <taxon>Mycenaceae</taxon>
        <taxon>Roridomyces</taxon>
    </lineage>
</organism>
<gene>
    <name evidence="1" type="ORF">FB45DRAFT_892142</name>
</gene>
<dbReference type="Proteomes" id="UP001221142">
    <property type="component" value="Unassembled WGS sequence"/>
</dbReference>
<dbReference type="EMBL" id="JARKIF010000002">
    <property type="protein sequence ID" value="KAJ7647026.1"/>
    <property type="molecule type" value="Genomic_DNA"/>
</dbReference>
<name>A0AAD7CER3_9AGAR</name>
<dbReference type="AlphaFoldDB" id="A0AAD7CER3"/>
<sequence>MLSAKPSAYSPSNLEAAILLSPLPSHTTALTSPDKPLFAGLSYIDLSPESSSMSGNNRAFPTSSISPVMISPSKFVENFDIYPVDLFSPSMGVGLGLGLKSPLSHADVPPSPMLGVAPTSFSREYPPSPSPATSAKLVHNSRASDLPLVRPCLSSIPEDLEIRPSPSFKDTQRAELGLGMPSDLQGESASPKPIRISHFRSSLRDFFCSHELPVKHSEARSQAVAAEEHASRRLVRPAQGHRPTGEYTSNATRLAAQTLLYEERQCRRKLEKKALKRGEVLPPKKITPALQHIMFLAEEPVPESGLFEMEVKKDKRRKFFFF</sequence>